<evidence type="ECO:0000256" key="1">
    <source>
        <dbReference type="ARBA" id="ARBA00004651"/>
    </source>
</evidence>
<feature type="transmembrane region" description="Helical" evidence="7">
    <location>
        <begin position="316"/>
        <end position="338"/>
    </location>
</feature>
<evidence type="ECO:0000313" key="10">
    <source>
        <dbReference type="Proteomes" id="UP000073601"/>
    </source>
</evidence>
<keyword evidence="10" id="KW-1185">Reference proteome</keyword>
<dbReference type="PANTHER" id="PTHR40074">
    <property type="entry name" value="O-ACETYLTRANSFERASE WECH"/>
    <property type="match status" value="1"/>
</dbReference>
<feature type="transmembrane region" description="Helical" evidence="7">
    <location>
        <begin position="244"/>
        <end position="268"/>
    </location>
</feature>
<comment type="similarity">
    <text evidence="2">Belongs to the acyltransferase 3 family.</text>
</comment>
<feature type="transmembrane region" description="Helical" evidence="7">
    <location>
        <begin position="134"/>
        <end position="151"/>
    </location>
</feature>
<keyword evidence="9" id="KW-0808">Transferase</keyword>
<keyword evidence="3" id="KW-1003">Cell membrane</keyword>
<dbReference type="RefSeq" id="WP_062705502.1">
    <property type="nucleotide sequence ID" value="NZ_CAWRCI010000003.1"/>
</dbReference>
<keyword evidence="4 7" id="KW-0812">Transmembrane</keyword>
<feature type="transmembrane region" description="Helical" evidence="7">
    <location>
        <begin position="186"/>
        <end position="204"/>
    </location>
</feature>
<evidence type="ECO:0000256" key="7">
    <source>
        <dbReference type="SAM" id="Phobius"/>
    </source>
</evidence>
<evidence type="ECO:0000259" key="8">
    <source>
        <dbReference type="Pfam" id="PF01757"/>
    </source>
</evidence>
<proteinExistence type="inferred from homology"/>
<gene>
    <name evidence="9" type="ORF">GMA8713_00550</name>
</gene>
<dbReference type="GO" id="GO:0016413">
    <property type="term" value="F:O-acetyltransferase activity"/>
    <property type="evidence" value="ECO:0007669"/>
    <property type="project" value="TreeGrafter"/>
</dbReference>
<evidence type="ECO:0000313" key="9">
    <source>
        <dbReference type="EMBL" id="CZF78381.1"/>
    </source>
</evidence>
<reference evidence="10" key="1">
    <citation type="submission" date="2016-02" db="EMBL/GenBank/DDBJ databases">
        <authorList>
            <person name="Rodrigo-Torres Lidia"/>
            <person name="Arahal R.David."/>
        </authorList>
    </citation>
    <scope>NUCLEOTIDE SEQUENCE [LARGE SCALE GENOMIC DNA]</scope>
    <source>
        <strain evidence="10">CECT 8713</strain>
    </source>
</reference>
<dbReference type="AlphaFoldDB" id="A0A128EWL4"/>
<evidence type="ECO:0000256" key="2">
    <source>
        <dbReference type="ARBA" id="ARBA00007400"/>
    </source>
</evidence>
<feature type="domain" description="Acyltransferase 3" evidence="8">
    <location>
        <begin position="5"/>
        <end position="331"/>
    </location>
</feature>
<dbReference type="PANTHER" id="PTHR40074:SF2">
    <property type="entry name" value="O-ACETYLTRANSFERASE WECH"/>
    <property type="match status" value="1"/>
</dbReference>
<comment type="subcellular location">
    <subcellularLocation>
        <location evidence="1">Cell membrane</location>
        <topology evidence="1">Multi-pass membrane protein</topology>
    </subcellularLocation>
</comment>
<feature type="transmembrane region" description="Helical" evidence="7">
    <location>
        <begin position="163"/>
        <end position="180"/>
    </location>
</feature>
<name>A0A128EWL4_9GAMM</name>
<feature type="transmembrane region" description="Helical" evidence="7">
    <location>
        <begin position="213"/>
        <end position="232"/>
    </location>
</feature>
<dbReference type="OrthoDB" id="7579632at2"/>
<evidence type="ECO:0000256" key="5">
    <source>
        <dbReference type="ARBA" id="ARBA00022989"/>
    </source>
</evidence>
<keyword evidence="5 7" id="KW-1133">Transmembrane helix</keyword>
<dbReference type="InterPro" id="IPR002656">
    <property type="entry name" value="Acyl_transf_3_dom"/>
</dbReference>
<feature type="transmembrane region" description="Helical" evidence="7">
    <location>
        <begin position="280"/>
        <end position="296"/>
    </location>
</feature>
<feature type="transmembrane region" description="Helical" evidence="7">
    <location>
        <begin position="77"/>
        <end position="95"/>
    </location>
</feature>
<dbReference type="GO" id="GO:0009246">
    <property type="term" value="P:enterobacterial common antigen biosynthetic process"/>
    <property type="evidence" value="ECO:0007669"/>
    <property type="project" value="TreeGrafter"/>
</dbReference>
<dbReference type="GO" id="GO:0005886">
    <property type="term" value="C:plasma membrane"/>
    <property type="evidence" value="ECO:0007669"/>
    <property type="project" value="UniProtKB-SubCell"/>
</dbReference>
<dbReference type="Pfam" id="PF01757">
    <property type="entry name" value="Acyl_transf_3"/>
    <property type="match status" value="1"/>
</dbReference>
<dbReference type="Proteomes" id="UP000073601">
    <property type="component" value="Unassembled WGS sequence"/>
</dbReference>
<sequence length="350" mass="40708">MFLQSIHNYRAVAIIAIVMSHSYIYGFVNTDGIISVIKNILTGGTALFVFISGYMFHHIFYKRYQYKLFMKGKFERIIVPYLILTSLAIPLVYLIKSGFFAADADYYRIVFFSKDDSSFTTAIRYYLTGRMLTAYWYIPFAILLFLVSPFHFKFIELSRRTQIIIITLSSVISIFLHRSYENINPIQMLVYFTPFYLAGIYISLYREEINKNCGIKSLILLSIAVILAFYQYTQGHIGSYSKNIFEYAGIDIMFIQKMFLSIGLYFLLETFVFKTKLTDLISDTSFAIFFIHPWVLTTIKRLPFLNHPESTNIPYYLVTCFVVITLSMLIAIALNKLLTGKVKSRYIIGY</sequence>
<dbReference type="EMBL" id="FIZY01000003">
    <property type="protein sequence ID" value="CZF78381.1"/>
    <property type="molecule type" value="Genomic_DNA"/>
</dbReference>
<evidence type="ECO:0000256" key="3">
    <source>
        <dbReference type="ARBA" id="ARBA00022475"/>
    </source>
</evidence>
<feature type="transmembrane region" description="Helical" evidence="7">
    <location>
        <begin position="33"/>
        <end position="56"/>
    </location>
</feature>
<accession>A0A128EWL4</accession>
<organism evidence="9 10">
    <name type="scientific">Grimontia marina</name>
    <dbReference type="NCBI Taxonomy" id="646534"/>
    <lineage>
        <taxon>Bacteria</taxon>
        <taxon>Pseudomonadati</taxon>
        <taxon>Pseudomonadota</taxon>
        <taxon>Gammaproteobacteria</taxon>
        <taxon>Vibrionales</taxon>
        <taxon>Vibrionaceae</taxon>
        <taxon>Grimontia</taxon>
    </lineage>
</organism>
<evidence type="ECO:0000256" key="4">
    <source>
        <dbReference type="ARBA" id="ARBA00022692"/>
    </source>
</evidence>
<keyword evidence="9" id="KW-0012">Acyltransferase</keyword>
<evidence type="ECO:0000256" key="6">
    <source>
        <dbReference type="ARBA" id="ARBA00023136"/>
    </source>
</evidence>
<keyword evidence="6 7" id="KW-0472">Membrane</keyword>
<protein>
    <submittedName>
        <fullName evidence="9">Acyltransferase family protein</fullName>
    </submittedName>
</protein>
<feature type="transmembrane region" description="Helical" evidence="7">
    <location>
        <begin position="9"/>
        <end position="27"/>
    </location>
</feature>